<dbReference type="GO" id="GO:0005524">
    <property type="term" value="F:ATP binding"/>
    <property type="evidence" value="ECO:0007669"/>
    <property type="project" value="UniProtKB-KW"/>
</dbReference>
<sequence>MVSFEYSALIERLADEMSAAGSAMICTPEDLHIKMLEARDDERRRIARDLHDVLAQQLLALEFEIQSLRGGRDESRIRAHNAAQNRIGELQRQIRSFSYLLNPPELDRFGLGESLSSLVAGLAARTGIDIVFDGSGYRPAASREAELAMFRVAQAALMNVYKHSGARHARVRLTSRQDWQVLRIRDNGRWQKSSGGTERSGRGVGLSGMQARMAGLCGRFSVRAGDHGTVVTAIAPRLLNNRCPLNVAQFGANGGFRAL</sequence>
<protein>
    <recommendedName>
        <fullName evidence="2">histidine kinase</fullName>
        <ecNumber evidence="2">2.7.13.3</ecNumber>
    </recommendedName>
</protein>
<evidence type="ECO:0000256" key="5">
    <source>
        <dbReference type="ARBA" id="ARBA00022741"/>
    </source>
</evidence>
<evidence type="ECO:0000256" key="6">
    <source>
        <dbReference type="ARBA" id="ARBA00022777"/>
    </source>
</evidence>
<dbReference type="GO" id="GO:0046983">
    <property type="term" value="F:protein dimerization activity"/>
    <property type="evidence" value="ECO:0007669"/>
    <property type="project" value="InterPro"/>
</dbReference>
<dbReference type="SUPFAM" id="SSF55874">
    <property type="entry name" value="ATPase domain of HSP90 chaperone/DNA topoisomerase II/histidine kinase"/>
    <property type="match status" value="1"/>
</dbReference>
<dbReference type="InterPro" id="IPR003594">
    <property type="entry name" value="HATPase_dom"/>
</dbReference>
<evidence type="ECO:0000256" key="4">
    <source>
        <dbReference type="ARBA" id="ARBA00022679"/>
    </source>
</evidence>
<keyword evidence="3" id="KW-0597">Phosphoprotein</keyword>
<dbReference type="EC" id="2.7.13.3" evidence="2"/>
<reference evidence="10 11" key="1">
    <citation type="submission" date="2017-06" db="EMBL/GenBank/DDBJ databases">
        <authorList>
            <person name="Kim H.J."/>
            <person name="Triplett B.A."/>
        </authorList>
    </citation>
    <scope>NUCLEOTIDE SEQUENCE [LARGE SCALE GENOMIC DNA]</scope>
    <source>
        <strain evidence="10 11">DS15</strain>
    </source>
</reference>
<dbReference type="InterPro" id="IPR011712">
    <property type="entry name" value="Sig_transdc_His_kin_sub3_dim/P"/>
</dbReference>
<dbReference type="Proteomes" id="UP000198339">
    <property type="component" value="Unassembled WGS sequence"/>
</dbReference>
<keyword evidence="11" id="KW-1185">Reference proteome</keyword>
<dbReference type="OrthoDB" id="9797605at2"/>
<dbReference type="CDD" id="cd16917">
    <property type="entry name" value="HATPase_UhpB-NarQ-NarX-like"/>
    <property type="match status" value="1"/>
</dbReference>
<dbReference type="SMART" id="SM00387">
    <property type="entry name" value="HATPase_c"/>
    <property type="match status" value="1"/>
</dbReference>
<keyword evidence="6 10" id="KW-0418">Kinase</keyword>
<dbReference type="PANTHER" id="PTHR24421">
    <property type="entry name" value="NITRATE/NITRITE SENSOR PROTEIN NARX-RELATED"/>
    <property type="match status" value="1"/>
</dbReference>
<dbReference type="Gene3D" id="3.30.565.10">
    <property type="entry name" value="Histidine kinase-like ATPase, C-terminal domain"/>
    <property type="match status" value="1"/>
</dbReference>
<evidence type="ECO:0000313" key="11">
    <source>
        <dbReference type="Proteomes" id="UP000198339"/>
    </source>
</evidence>
<evidence type="ECO:0000256" key="7">
    <source>
        <dbReference type="ARBA" id="ARBA00022840"/>
    </source>
</evidence>
<keyword evidence="8" id="KW-0902">Two-component regulatory system</keyword>
<evidence type="ECO:0000256" key="1">
    <source>
        <dbReference type="ARBA" id="ARBA00000085"/>
    </source>
</evidence>
<evidence type="ECO:0000313" key="10">
    <source>
        <dbReference type="EMBL" id="SNS30435.1"/>
    </source>
</evidence>
<accession>A0A239DDG2</accession>
<dbReference type="Gene3D" id="1.20.5.1930">
    <property type="match status" value="1"/>
</dbReference>
<evidence type="ECO:0000259" key="9">
    <source>
        <dbReference type="SMART" id="SM00387"/>
    </source>
</evidence>
<dbReference type="Pfam" id="PF02518">
    <property type="entry name" value="HATPase_c"/>
    <property type="match status" value="1"/>
</dbReference>
<dbReference type="AlphaFoldDB" id="A0A239DDG2"/>
<proteinExistence type="predicted"/>
<feature type="domain" description="Histidine kinase/HSP90-like ATPase" evidence="9">
    <location>
        <begin position="144"/>
        <end position="239"/>
    </location>
</feature>
<dbReference type="RefSeq" id="WP_089214139.1">
    <property type="nucleotide sequence ID" value="NZ_FZPA01000001.1"/>
</dbReference>
<name>A0A239DDG2_9SPHN</name>
<dbReference type="EMBL" id="FZPA01000001">
    <property type="protein sequence ID" value="SNS30435.1"/>
    <property type="molecule type" value="Genomic_DNA"/>
</dbReference>
<dbReference type="PANTHER" id="PTHR24421:SF10">
    <property type="entry name" value="NITRATE_NITRITE SENSOR PROTEIN NARQ"/>
    <property type="match status" value="1"/>
</dbReference>
<evidence type="ECO:0000256" key="3">
    <source>
        <dbReference type="ARBA" id="ARBA00022553"/>
    </source>
</evidence>
<dbReference type="GO" id="GO:0016020">
    <property type="term" value="C:membrane"/>
    <property type="evidence" value="ECO:0007669"/>
    <property type="project" value="InterPro"/>
</dbReference>
<evidence type="ECO:0000256" key="8">
    <source>
        <dbReference type="ARBA" id="ARBA00023012"/>
    </source>
</evidence>
<keyword evidence="7" id="KW-0067">ATP-binding</keyword>
<dbReference type="InterPro" id="IPR036890">
    <property type="entry name" value="HATPase_C_sf"/>
</dbReference>
<keyword evidence="5" id="KW-0547">Nucleotide-binding</keyword>
<comment type="catalytic activity">
    <reaction evidence="1">
        <text>ATP + protein L-histidine = ADP + protein N-phospho-L-histidine.</text>
        <dbReference type="EC" id="2.7.13.3"/>
    </reaction>
</comment>
<dbReference type="Pfam" id="PF07730">
    <property type="entry name" value="HisKA_3"/>
    <property type="match status" value="1"/>
</dbReference>
<keyword evidence="4" id="KW-0808">Transferase</keyword>
<gene>
    <name evidence="10" type="ORF">SAMN06295955_101215</name>
</gene>
<organism evidence="10 11">
    <name type="scientific">Sphingopyxis indica</name>
    <dbReference type="NCBI Taxonomy" id="436663"/>
    <lineage>
        <taxon>Bacteria</taxon>
        <taxon>Pseudomonadati</taxon>
        <taxon>Pseudomonadota</taxon>
        <taxon>Alphaproteobacteria</taxon>
        <taxon>Sphingomonadales</taxon>
        <taxon>Sphingomonadaceae</taxon>
        <taxon>Sphingopyxis</taxon>
    </lineage>
</organism>
<dbReference type="InterPro" id="IPR050482">
    <property type="entry name" value="Sensor_HK_TwoCompSys"/>
</dbReference>
<evidence type="ECO:0000256" key="2">
    <source>
        <dbReference type="ARBA" id="ARBA00012438"/>
    </source>
</evidence>
<dbReference type="GO" id="GO:0000155">
    <property type="term" value="F:phosphorelay sensor kinase activity"/>
    <property type="evidence" value="ECO:0007669"/>
    <property type="project" value="InterPro"/>
</dbReference>